<protein>
    <submittedName>
        <fullName evidence="2">N-acetyltransferase, NAT SF superfamily protein</fullName>
    </submittedName>
</protein>
<keyword evidence="3" id="KW-1185">Reference proteome</keyword>
<dbReference type="CDD" id="cd04301">
    <property type="entry name" value="NAT_SF"/>
    <property type="match status" value="1"/>
</dbReference>
<dbReference type="Gene3D" id="3.40.630.30">
    <property type="match status" value="1"/>
</dbReference>
<dbReference type="AlphaFoldDB" id="N1WRL3"/>
<keyword evidence="2" id="KW-0808">Transferase</keyword>
<dbReference type="InterPro" id="IPR000182">
    <property type="entry name" value="GNAT_dom"/>
</dbReference>
<dbReference type="EMBL" id="APLF01000004">
    <property type="protein sequence ID" value="EMY81640.1"/>
    <property type="molecule type" value="Genomic_DNA"/>
</dbReference>
<comment type="caution">
    <text evidence="2">The sequence shown here is derived from an EMBL/GenBank/DDBJ whole genome shotgun (WGS) entry which is preliminary data.</text>
</comment>
<organism evidence="2 3">
    <name type="scientific">Psychroflexus gondwanensis ACAM 44</name>
    <dbReference type="NCBI Taxonomy" id="1189619"/>
    <lineage>
        <taxon>Bacteria</taxon>
        <taxon>Pseudomonadati</taxon>
        <taxon>Bacteroidota</taxon>
        <taxon>Flavobacteriia</taxon>
        <taxon>Flavobacteriales</taxon>
        <taxon>Flavobacteriaceae</taxon>
        <taxon>Psychroflexus</taxon>
    </lineage>
</organism>
<dbReference type="GO" id="GO:0016747">
    <property type="term" value="F:acyltransferase activity, transferring groups other than amino-acyl groups"/>
    <property type="evidence" value="ECO:0007669"/>
    <property type="project" value="InterPro"/>
</dbReference>
<proteinExistence type="predicted"/>
<sequence length="182" mass="21515">MYLKEIIMVKLKSSHILLRALIPEDLDFLELVENDEHFWYLSDTLQPFSRSVLKEYLQNAHRDIYEVKQMRLVIALHNKQPIGFIDLYDFDPKNKRAGLGILILEDYQAKGYGTEALELMIDYTFDVLDLHQIFASIIENNSNSIRLFKSFGFEEIGLKKDWRFNAGKFQSEYLLQKIKHVH</sequence>
<dbReference type="PATRIC" id="fig|1189619.4.peg.798"/>
<dbReference type="Proteomes" id="UP000012317">
    <property type="component" value="Unassembled WGS sequence"/>
</dbReference>
<evidence type="ECO:0000313" key="3">
    <source>
        <dbReference type="Proteomes" id="UP000012317"/>
    </source>
</evidence>
<name>N1WRL3_9FLAO</name>
<dbReference type="PANTHER" id="PTHR43415:SF3">
    <property type="entry name" value="GNAT-FAMILY ACETYLTRANSFERASE"/>
    <property type="match status" value="1"/>
</dbReference>
<dbReference type="eggNOG" id="COG1670">
    <property type="taxonomic scope" value="Bacteria"/>
</dbReference>
<reference evidence="2 3" key="1">
    <citation type="journal article" date="2014" name="Genome Biol. Evol.">
        <title>Extensive gene acquisition in the extremely psychrophilic bacterial species Psychroflexus torquis and the link to sea-ice ecosystem specialism.</title>
        <authorList>
            <person name="Feng S."/>
            <person name="Powell S.M."/>
            <person name="Wilson R."/>
            <person name="Bowman J.P."/>
        </authorList>
    </citation>
    <scope>NUCLEOTIDE SEQUENCE [LARGE SCALE GENOMIC DNA]</scope>
    <source>
        <strain evidence="2 3">ACAM 44</strain>
    </source>
</reference>
<evidence type="ECO:0000259" key="1">
    <source>
        <dbReference type="PROSITE" id="PS51186"/>
    </source>
</evidence>
<dbReference type="STRING" id="1189619.pgond44_03820"/>
<dbReference type="PANTHER" id="PTHR43415">
    <property type="entry name" value="SPERMIDINE N(1)-ACETYLTRANSFERASE"/>
    <property type="match status" value="1"/>
</dbReference>
<dbReference type="PROSITE" id="PS51186">
    <property type="entry name" value="GNAT"/>
    <property type="match status" value="1"/>
</dbReference>
<accession>N1WRL3</accession>
<evidence type="ECO:0000313" key="2">
    <source>
        <dbReference type="EMBL" id="EMY81640.1"/>
    </source>
</evidence>
<dbReference type="SUPFAM" id="SSF55729">
    <property type="entry name" value="Acyl-CoA N-acyltransferases (Nat)"/>
    <property type="match status" value="1"/>
</dbReference>
<gene>
    <name evidence="2" type="ORF">pgond44_03820</name>
</gene>
<dbReference type="InterPro" id="IPR016181">
    <property type="entry name" value="Acyl_CoA_acyltransferase"/>
</dbReference>
<feature type="domain" description="N-acetyltransferase" evidence="1">
    <location>
        <begin position="16"/>
        <end position="180"/>
    </location>
</feature>
<dbReference type="Pfam" id="PF13302">
    <property type="entry name" value="Acetyltransf_3"/>
    <property type="match status" value="1"/>
</dbReference>